<evidence type="ECO:0000313" key="3">
    <source>
        <dbReference type="Proteomes" id="UP000473574"/>
    </source>
</evidence>
<sequence length="468" mass="55298">MHLFIDFPQTYQKERTYIAETIFNRFLGVKISINFTKRNNIEIYSEDRNQCLLLSDRLFSTSSDNWLKPVSLPSQPLLKWNFSYINDLIFTNHSNVPIIYGQNQNNDDFFQVSDQKIYLGLDIFGSIFFMLTRYEETVKKERDKFDRFPASASLNFQENLLNRPIVDEYIEILWVLLKKLWPNLERKPKQFKVLASHDVDYPYQYRFKSFSKLVTNIGGDVIKRRNLKQGLSRINKWSQVKHGSLKTDPFNTFNWIMDLSEVHNLTSAFYFITARTDSKRDGNYNLENPLIRQLLCTIHQRGHEIGLHPSFNTYLDSKQTCKEFKVLKTVCQQEGIQQSCWGGRQHYLRWHNPTTWQNWEDAGLNYDSTLTFADMAGFRCGTCHEFPVYNLLTRKALKLVERPLIVMECSVLDERYMGLQKDLSEAFDYIAGLKTLCRKFNGTFTLLWHNSSFERSEYRDLYKQILAA</sequence>
<dbReference type="RefSeq" id="WP_163668821.1">
    <property type="nucleotide sequence ID" value="NZ_QZCE01000002.1"/>
</dbReference>
<dbReference type="Proteomes" id="UP000473574">
    <property type="component" value="Unassembled WGS sequence"/>
</dbReference>
<protein>
    <recommendedName>
        <fullName evidence="1">DUF7033 domain-containing protein</fullName>
    </recommendedName>
</protein>
<dbReference type="AlphaFoldDB" id="A0A6M0SDK3"/>
<dbReference type="GO" id="GO:0005975">
    <property type="term" value="P:carbohydrate metabolic process"/>
    <property type="evidence" value="ECO:0007669"/>
    <property type="project" value="InterPro"/>
</dbReference>
<accession>A0A6M0SDK3</accession>
<dbReference type="InterPro" id="IPR054297">
    <property type="entry name" value="DUF7033"/>
</dbReference>
<dbReference type="SUPFAM" id="SSF88713">
    <property type="entry name" value="Glycoside hydrolase/deacetylase"/>
    <property type="match status" value="1"/>
</dbReference>
<dbReference type="Gene3D" id="3.20.20.370">
    <property type="entry name" value="Glycoside hydrolase/deacetylase"/>
    <property type="match status" value="1"/>
</dbReference>
<evidence type="ECO:0000313" key="2">
    <source>
        <dbReference type="EMBL" id="NEZ66554.1"/>
    </source>
</evidence>
<reference evidence="2 3" key="1">
    <citation type="journal article" date="2020" name="Microb. Ecol.">
        <title>Ecogenomics of the Marine Benthic Filamentous Cyanobacterium Adonisia.</title>
        <authorList>
            <person name="Walter J.M."/>
            <person name="Coutinho F.H."/>
            <person name="Leomil L."/>
            <person name="Hargreaves P.I."/>
            <person name="Campeao M.E."/>
            <person name="Vieira V.V."/>
            <person name="Silva B.S."/>
            <person name="Fistarol G.O."/>
            <person name="Salomon P.S."/>
            <person name="Sawabe T."/>
            <person name="Mino S."/>
            <person name="Hosokawa M."/>
            <person name="Miyashita H."/>
            <person name="Maruyama F."/>
            <person name="van Verk M.C."/>
            <person name="Dutilh B.E."/>
            <person name="Thompson C.C."/>
            <person name="Thompson F.L."/>
        </authorList>
    </citation>
    <scope>NUCLEOTIDE SEQUENCE [LARGE SCALE GENOMIC DNA]</scope>
    <source>
        <strain evidence="2 3">CCMR0082</strain>
    </source>
</reference>
<evidence type="ECO:0000259" key="1">
    <source>
        <dbReference type="Pfam" id="PF23019"/>
    </source>
</evidence>
<name>A0A6M0SDK3_9CYAN</name>
<gene>
    <name evidence="2" type="ORF">D0962_27975</name>
</gene>
<comment type="caution">
    <text evidence="2">The sequence shown here is derived from an EMBL/GenBank/DDBJ whole genome shotgun (WGS) entry which is preliminary data.</text>
</comment>
<organism evidence="2 3">
    <name type="scientific">Adonisia turfae CCMR0082</name>
    <dbReference type="NCBI Taxonomy" id="2304604"/>
    <lineage>
        <taxon>Bacteria</taxon>
        <taxon>Bacillati</taxon>
        <taxon>Cyanobacteriota</taxon>
        <taxon>Adonisia</taxon>
        <taxon>Adonisia turfae</taxon>
    </lineage>
</organism>
<dbReference type="EMBL" id="QZCE01000002">
    <property type="protein sequence ID" value="NEZ66554.1"/>
    <property type="molecule type" value="Genomic_DNA"/>
</dbReference>
<dbReference type="InterPro" id="IPR011330">
    <property type="entry name" value="Glyco_hydro/deAcase_b/a-brl"/>
</dbReference>
<feature type="domain" description="DUF7033" evidence="1">
    <location>
        <begin position="120"/>
        <end position="208"/>
    </location>
</feature>
<dbReference type="Pfam" id="PF23019">
    <property type="entry name" value="DUF7033"/>
    <property type="match status" value="1"/>
</dbReference>
<dbReference type="CDD" id="cd10931">
    <property type="entry name" value="CE4_u7"/>
    <property type="match status" value="1"/>
</dbReference>
<proteinExistence type="predicted"/>